<accession>A0A8J1YBE1</accession>
<dbReference type="OrthoDB" id="10611263at2759"/>
<gene>
    <name evidence="1" type="ORF">OFUS_LOCUS15700</name>
</gene>
<dbReference type="Proteomes" id="UP000749559">
    <property type="component" value="Unassembled WGS sequence"/>
</dbReference>
<dbReference type="Gene3D" id="3.50.4.10">
    <property type="entry name" value="Hepatocyte Growth Factor"/>
    <property type="match status" value="1"/>
</dbReference>
<evidence type="ECO:0000313" key="2">
    <source>
        <dbReference type="Proteomes" id="UP000749559"/>
    </source>
</evidence>
<organism evidence="1 2">
    <name type="scientific">Owenia fusiformis</name>
    <name type="common">Polychaete worm</name>
    <dbReference type="NCBI Taxonomy" id="6347"/>
    <lineage>
        <taxon>Eukaryota</taxon>
        <taxon>Metazoa</taxon>
        <taxon>Spiralia</taxon>
        <taxon>Lophotrochozoa</taxon>
        <taxon>Annelida</taxon>
        <taxon>Polychaeta</taxon>
        <taxon>Sedentaria</taxon>
        <taxon>Canalipalpata</taxon>
        <taxon>Sabellida</taxon>
        <taxon>Oweniida</taxon>
        <taxon>Oweniidae</taxon>
        <taxon>Owenia</taxon>
    </lineage>
</organism>
<dbReference type="EMBL" id="CAIIXF020000007">
    <property type="protein sequence ID" value="CAH1790505.1"/>
    <property type="molecule type" value="Genomic_DNA"/>
</dbReference>
<evidence type="ECO:0000313" key="1">
    <source>
        <dbReference type="EMBL" id="CAH1790505.1"/>
    </source>
</evidence>
<comment type="caution">
    <text evidence="1">The sequence shown here is derived from an EMBL/GenBank/DDBJ whole genome shotgun (WGS) entry which is preliminary data.</text>
</comment>
<proteinExistence type="predicted"/>
<name>A0A8J1YBE1_OWEFU</name>
<dbReference type="AlphaFoldDB" id="A0A8J1YBE1"/>
<reference evidence="1" key="1">
    <citation type="submission" date="2022-03" db="EMBL/GenBank/DDBJ databases">
        <authorList>
            <person name="Martin C."/>
        </authorList>
    </citation>
    <scope>NUCLEOTIDE SEQUENCE</scope>
</reference>
<keyword evidence="2" id="KW-1185">Reference proteome</keyword>
<sequence length="305" mass="32801">MHQLGDQLASGGHTVTQGQCLISGFPSVACDMHQLGGQLASGNNTVTQEQCLMGCMVINTCLGADYNELEMSCYWHLGDTVCSPLVPKDACKNFRKVACNGDTPIMTERNPGFHVLGGTVFCRECTEDVCLAECVRNNSCLGADYNRADMSCFFHYNDTVCDMLVMKQDCINFRVSSCSGDGNTVDTGPTTAQPPGGVAPGRVAAPQGNFMVMNFPGPETLPSTALAYPASNTKNGRLRGFGLTGQECVDQCFAEVTCLATDFNSVDGSCWIHTRMTSCDPLMQANQLYHIKKTACPAPFPMPTF</sequence>
<protein>
    <submittedName>
        <fullName evidence="1">Uncharacterized protein</fullName>
    </submittedName>
</protein>